<dbReference type="EMBL" id="VJMI01014938">
    <property type="protein sequence ID" value="KAF0735042.1"/>
    <property type="molecule type" value="Genomic_DNA"/>
</dbReference>
<dbReference type="Pfam" id="PF03732">
    <property type="entry name" value="Retrotrans_gag"/>
    <property type="match status" value="1"/>
</dbReference>
<dbReference type="AlphaFoldDB" id="A0A6A5A9A7"/>
<evidence type="ECO:0000313" key="2">
    <source>
        <dbReference type="EMBL" id="KAF0735042.1"/>
    </source>
</evidence>
<dbReference type="InterPro" id="IPR005162">
    <property type="entry name" value="Retrotrans_gag_dom"/>
</dbReference>
<accession>A0A6A5A9A7</accession>
<gene>
    <name evidence="2" type="ORF">AaE_009101</name>
</gene>
<feature type="domain" description="Retrotransposon gag" evidence="1">
    <location>
        <begin position="43"/>
        <end position="135"/>
    </location>
</feature>
<comment type="caution">
    <text evidence="2">The sequence shown here is derived from an EMBL/GenBank/DDBJ whole genome shotgun (WGS) entry which is preliminary data.</text>
</comment>
<dbReference type="VEuPathDB" id="FungiDB:H257_18383"/>
<evidence type="ECO:0000259" key="1">
    <source>
        <dbReference type="Pfam" id="PF03732"/>
    </source>
</evidence>
<reference evidence="2 3" key="1">
    <citation type="submission" date="2019-06" db="EMBL/GenBank/DDBJ databases">
        <title>Genomics analysis of Aphanomyces spp. identifies a new class of oomycete effector associated with host adaptation.</title>
        <authorList>
            <person name="Gaulin E."/>
        </authorList>
    </citation>
    <scope>NUCLEOTIDE SEQUENCE [LARGE SCALE GENOMIC DNA]</scope>
    <source>
        <strain evidence="2 3">E</strain>
    </source>
</reference>
<protein>
    <recommendedName>
        <fullName evidence="1">Retrotransposon gag domain-containing protein</fullName>
    </recommendedName>
</protein>
<dbReference type="Proteomes" id="UP000469452">
    <property type="component" value="Unassembled WGS sequence"/>
</dbReference>
<proteinExistence type="predicted"/>
<sequence length="170" mass="20350">MPKYYGRMDESIRLHIHQVTTFFKTNNVDYQENDKTQHRCIAMMVANFRGLGAAWYQERLSRGESPSTLIELEEELRVEFELDDLQDRLRDQLYELKQAKCASLTEYVAKFRRICTQVCDMTERNKVSWFQRGMRTRTREELQYRRCETVTLAIQVALDYDVQKIMQGNE</sequence>
<name>A0A6A5A9A7_APHAT</name>
<organism evidence="2 3">
    <name type="scientific">Aphanomyces astaci</name>
    <name type="common">Crayfish plague agent</name>
    <dbReference type="NCBI Taxonomy" id="112090"/>
    <lineage>
        <taxon>Eukaryota</taxon>
        <taxon>Sar</taxon>
        <taxon>Stramenopiles</taxon>
        <taxon>Oomycota</taxon>
        <taxon>Saprolegniomycetes</taxon>
        <taxon>Saprolegniales</taxon>
        <taxon>Verrucalvaceae</taxon>
        <taxon>Aphanomyces</taxon>
    </lineage>
</organism>
<evidence type="ECO:0000313" key="3">
    <source>
        <dbReference type="Proteomes" id="UP000469452"/>
    </source>
</evidence>